<accession>A0ABW1XLX9</accession>
<protein>
    <submittedName>
        <fullName evidence="1">YdgA family protein</fullName>
    </submittedName>
</protein>
<dbReference type="EMBL" id="JBHSUS010000001">
    <property type="protein sequence ID" value="MFC6440811.1"/>
    <property type="molecule type" value="Genomic_DNA"/>
</dbReference>
<keyword evidence="2" id="KW-1185">Reference proteome</keyword>
<reference evidence="2" key="1">
    <citation type="journal article" date="2019" name="Int. J. Syst. Evol. Microbiol.">
        <title>The Global Catalogue of Microorganisms (GCM) 10K type strain sequencing project: providing services to taxonomists for standard genome sequencing and annotation.</title>
        <authorList>
            <consortium name="The Broad Institute Genomics Platform"/>
            <consortium name="The Broad Institute Genome Sequencing Center for Infectious Disease"/>
            <person name="Wu L."/>
            <person name="Ma J."/>
        </authorList>
    </citation>
    <scope>NUCLEOTIDE SEQUENCE [LARGE SCALE GENOMIC DNA]</scope>
    <source>
        <strain evidence="2">CGMCC 1.16031</strain>
    </source>
</reference>
<evidence type="ECO:0000313" key="2">
    <source>
        <dbReference type="Proteomes" id="UP001596364"/>
    </source>
</evidence>
<organism evidence="1 2">
    <name type="scientific">Pseudobowmanella zhangzhouensis</name>
    <dbReference type="NCBI Taxonomy" id="1537679"/>
    <lineage>
        <taxon>Bacteria</taxon>
        <taxon>Pseudomonadati</taxon>
        <taxon>Pseudomonadota</taxon>
        <taxon>Gammaproteobacteria</taxon>
        <taxon>Alteromonadales</taxon>
        <taxon>Alteromonadaceae</taxon>
    </lineage>
</organism>
<evidence type="ECO:0000313" key="1">
    <source>
        <dbReference type="EMBL" id="MFC6440811.1"/>
    </source>
</evidence>
<dbReference type="InterPro" id="IPR010352">
    <property type="entry name" value="DUF945"/>
</dbReference>
<gene>
    <name evidence="1" type="ORF">ACFP85_11715</name>
</gene>
<proteinExistence type="predicted"/>
<sequence length="463" mass="50410">MKKGLIAGAALTAAALLITPRFVGQSIEQDINQLIDNINKAPGYQAESLRHNRLWFSSQGAIRITLGGQMFANMPGHEPVSFDVEYAAEHGPLLFNAQGPLAWASFWASVDGDQLPEEVQLAEGEPFYLTEGNISLGGTINMHDVIPRFSVEAEDVVIEFGGFEGRGALGKTLNYQGGTGLISVSSEQGIFSLDKITVNLDVENNWQNGLTLSFAEGSQQVALHNIRFSSEVHGQQVSIESLTLNTLSEKVSDELNRVAFTYALNNVQANEFSMNKAIFTMSLGNLHNDVLDGYARLLEDIQNMADPDDLPKPAQDYLNDILGALVKHQPSLNIDELSFVLPAGEFNGHLNAELVGVDVLPDPLNDQAFWLQHVSANGKVSADIALVNYLGGVAMRQQLADNPQFADMNEDQQQAVIQQQVDGGIQMLVAQGMLEQTDEKLISNLTIKDSILTINQQQIPLGL</sequence>
<dbReference type="Proteomes" id="UP001596364">
    <property type="component" value="Unassembled WGS sequence"/>
</dbReference>
<dbReference type="RefSeq" id="WP_165490805.1">
    <property type="nucleotide sequence ID" value="NZ_JBHSUS010000001.1"/>
</dbReference>
<name>A0ABW1XLX9_9ALTE</name>
<dbReference type="Pfam" id="PF06097">
    <property type="entry name" value="DUF945"/>
    <property type="match status" value="1"/>
</dbReference>
<comment type="caution">
    <text evidence="1">The sequence shown here is derived from an EMBL/GenBank/DDBJ whole genome shotgun (WGS) entry which is preliminary data.</text>
</comment>